<dbReference type="SUPFAM" id="SSF101852">
    <property type="entry name" value="Bacterial fluorinating enzyme, C-terminal domain"/>
    <property type="match status" value="1"/>
</dbReference>
<dbReference type="PANTHER" id="PTHR35092">
    <property type="entry name" value="CHLORINASE MJ1651"/>
    <property type="match status" value="1"/>
</dbReference>
<keyword evidence="1" id="KW-0949">S-adenosyl-L-methionine</keyword>
<dbReference type="PIRSF" id="PIRSF006779">
    <property type="entry name" value="UCP006779"/>
    <property type="match status" value="1"/>
</dbReference>
<evidence type="ECO:0000313" key="6">
    <source>
        <dbReference type="Proteomes" id="UP000030700"/>
    </source>
</evidence>
<evidence type="ECO:0000256" key="2">
    <source>
        <dbReference type="ARBA" id="ARBA00024035"/>
    </source>
</evidence>
<dbReference type="PANTHER" id="PTHR35092:SF1">
    <property type="entry name" value="CHLORINASE MJ1651"/>
    <property type="match status" value="1"/>
</dbReference>
<dbReference type="InterPro" id="IPR002747">
    <property type="entry name" value="SAM_OH_AdoTrfase"/>
</dbReference>
<dbReference type="Pfam" id="PF20257">
    <property type="entry name" value="SAM_HAT_C"/>
    <property type="match status" value="1"/>
</dbReference>
<name>A0A0S6VP62_9BACT</name>
<feature type="domain" description="S-adenosyl-l-methionine hydroxide adenosyltransferase N-terminal" evidence="3">
    <location>
        <begin position="8"/>
        <end position="153"/>
    </location>
</feature>
<dbReference type="InterPro" id="IPR046470">
    <property type="entry name" value="SAM_HAT_C"/>
</dbReference>
<reference evidence="5" key="1">
    <citation type="journal article" date="2015" name="PeerJ">
        <title>First genomic representation of candidate bacterial phylum KSB3 points to enhanced environmental sensing as a trigger of wastewater bulking.</title>
        <authorList>
            <person name="Sekiguchi Y."/>
            <person name="Ohashi A."/>
            <person name="Parks D.H."/>
            <person name="Yamauchi T."/>
            <person name="Tyson G.W."/>
            <person name="Hugenholtz P."/>
        </authorList>
    </citation>
    <scope>NUCLEOTIDE SEQUENCE [LARGE SCALE GENOMIC DNA]</scope>
</reference>
<evidence type="ECO:0000259" key="3">
    <source>
        <dbReference type="Pfam" id="PF01887"/>
    </source>
</evidence>
<accession>A0A0S6VP62</accession>
<keyword evidence="6" id="KW-1185">Reference proteome</keyword>
<dbReference type="Gene3D" id="3.40.50.10790">
    <property type="entry name" value="S-adenosyl-l-methionine hydroxide adenosyltransferase, N-terminal"/>
    <property type="match status" value="1"/>
</dbReference>
<dbReference type="InterPro" id="IPR023228">
    <property type="entry name" value="SAM_OH_AdoTrfase_N_sf"/>
</dbReference>
<comment type="similarity">
    <text evidence="2">Belongs to the SAM hydrolase / SAM-dependent halogenase family.</text>
</comment>
<evidence type="ECO:0000256" key="1">
    <source>
        <dbReference type="ARBA" id="ARBA00022691"/>
    </source>
</evidence>
<evidence type="ECO:0000259" key="4">
    <source>
        <dbReference type="Pfam" id="PF20257"/>
    </source>
</evidence>
<protein>
    <recommendedName>
        <fullName evidence="7">SAM-dependent chlorinase/fluorinase</fullName>
    </recommendedName>
</protein>
<evidence type="ECO:0008006" key="7">
    <source>
        <dbReference type="Google" id="ProtNLM"/>
    </source>
</evidence>
<sequence length="269" mass="29304">MAAKKTIITLTTDFGQKDHFVGVMKGVILNINPDVEIVDISHEIFPHDVLQAAFTLRQAYSYFPANTIHVVVVDPGVGTNRKPLAASSEKGFFLAPDNGVLSYLFAENVINEVREITADHYWLKPRSGTFDGRDIFAPVAAWMSKGVSLTSLGEIISDYTAIDIPCPALVQPGIWKCKILAVDRFGNLISNLTREQFLSLLESAEQKRFAFRVGEQTVSKISQAYAEGQPNEVLAVFGSAGVVEFCVNQGNAAAVTSLQAGKDILLKVI</sequence>
<feature type="domain" description="S-adenosyl-l-methionine hydroxide adenosyltransferase C-terminal" evidence="4">
    <location>
        <begin position="178"/>
        <end position="264"/>
    </location>
</feature>
<dbReference type="Gene3D" id="2.40.30.90">
    <property type="entry name" value="Bacterial fluorinating enzyme like"/>
    <property type="match status" value="1"/>
</dbReference>
<dbReference type="Pfam" id="PF01887">
    <property type="entry name" value="SAM_HAT_N"/>
    <property type="match status" value="1"/>
</dbReference>
<dbReference type="AlphaFoldDB" id="A0A0S6VP62"/>
<dbReference type="STRING" id="1499966.U14_00020"/>
<dbReference type="EMBL" id="DF820455">
    <property type="protein sequence ID" value="GAK48813.1"/>
    <property type="molecule type" value="Genomic_DNA"/>
</dbReference>
<gene>
    <name evidence="5" type="ORF">U14_00020</name>
</gene>
<evidence type="ECO:0000313" key="5">
    <source>
        <dbReference type="EMBL" id="GAK48813.1"/>
    </source>
</evidence>
<proteinExistence type="inferred from homology"/>
<dbReference type="Proteomes" id="UP000030700">
    <property type="component" value="Unassembled WGS sequence"/>
</dbReference>
<dbReference type="InterPro" id="IPR046469">
    <property type="entry name" value="SAM_HAT_N"/>
</dbReference>
<dbReference type="SUPFAM" id="SSF102522">
    <property type="entry name" value="Bacterial fluorinating enzyme, N-terminal domain"/>
    <property type="match status" value="1"/>
</dbReference>
<dbReference type="InterPro" id="IPR023227">
    <property type="entry name" value="SAM_OH_AdoTrfase_C_sf"/>
</dbReference>
<organism evidence="5">
    <name type="scientific">Candidatus Moduliflexus flocculans</name>
    <dbReference type="NCBI Taxonomy" id="1499966"/>
    <lineage>
        <taxon>Bacteria</taxon>
        <taxon>Candidatus Moduliflexota</taxon>
        <taxon>Candidatus Moduliflexia</taxon>
        <taxon>Candidatus Moduliflexales</taxon>
        <taxon>Candidatus Moduliflexaceae</taxon>
    </lineage>
</organism>
<dbReference type="HOGENOM" id="CLU_059734_1_1_0"/>